<dbReference type="RefSeq" id="XP_019913785.1">
    <property type="nucleotide sequence ID" value="XM_020058108.1"/>
</dbReference>
<dbReference type="GeneID" id="30908025"/>
<reference evidence="3" key="1">
    <citation type="submission" date="2016-06" db="EMBL/GenBank/DDBJ databases">
        <title>First high quality genome sequence of Plasmodium coatneyi using continuous long reads from single molecule, real-time sequencing.</title>
        <authorList>
            <person name="Chien J.-T."/>
            <person name="Pakala S.B."/>
            <person name="Geraldo J.A."/>
            <person name="Lapp S.A."/>
            <person name="Barnwell J.W."/>
            <person name="Kissinger J.C."/>
            <person name="Galinski M.R."/>
            <person name="Humphrey J.C."/>
        </authorList>
    </citation>
    <scope>NUCLEOTIDE SEQUENCE [LARGE SCALE GENOMIC DNA]</scope>
    <source>
        <strain evidence="3">Hackeri</strain>
    </source>
</reference>
<dbReference type="AlphaFoldDB" id="A0A1B1DWG3"/>
<organism evidence="2 3">
    <name type="scientific">Plasmodium coatneyi</name>
    <dbReference type="NCBI Taxonomy" id="208452"/>
    <lineage>
        <taxon>Eukaryota</taxon>
        <taxon>Sar</taxon>
        <taxon>Alveolata</taxon>
        <taxon>Apicomplexa</taxon>
        <taxon>Aconoidasida</taxon>
        <taxon>Haemosporida</taxon>
        <taxon>Plasmodiidae</taxon>
        <taxon>Plasmodium</taxon>
    </lineage>
</organism>
<dbReference type="Pfam" id="PF05795">
    <property type="entry name" value="Plasmodium_Vir"/>
    <property type="match status" value="1"/>
</dbReference>
<gene>
    <name evidence="2" type="ORF">PCOAH_00012990</name>
</gene>
<keyword evidence="3" id="KW-1185">Reference proteome</keyword>
<evidence type="ECO:0000313" key="3">
    <source>
        <dbReference type="Proteomes" id="UP000092716"/>
    </source>
</evidence>
<accession>A0A1B1DWG3</accession>
<protein>
    <submittedName>
        <fullName evidence="2">Variable surface protein Vir7-like protein</fullName>
    </submittedName>
</protein>
<dbReference type="KEGG" id="pcot:PCOAH_00012990"/>
<feature type="region of interest" description="Disordered" evidence="1">
    <location>
        <begin position="91"/>
        <end position="116"/>
    </location>
</feature>
<proteinExistence type="predicted"/>
<dbReference type="EMBL" id="CP016244">
    <property type="protein sequence ID" value="ANQ07090.1"/>
    <property type="molecule type" value="Genomic_DNA"/>
</dbReference>
<name>A0A1B1DWG3_9APIC</name>
<dbReference type="Proteomes" id="UP000092716">
    <property type="component" value="Chromosome 6"/>
</dbReference>
<sequence>MAKPGGTGFLHSANLDTLDSKKLFYKTLEGSTAVQGVYCPRVHDTDNRTENKLNSCSEIRDKAKQIAEGLCFASYKKKEAQASATHTQAYPATGGVAGLPPPPLIPSGTDGESDAESADSAELDKLFNKSLCHFLYFWLGKEVWNKIGEGRGTKFLQIMKHIYEALQLFDVPNNCELLYDDTTTPNNLTKELFGYRKTVFDFTFDYKGIKDKLTKIGNNSCDSGYYDHLTNAETAFREVLTDCMDKNKESVYCKEFRGTFDVSNKQNPLKLEHAQETASENTTIYNNVKLYLKFAPTAASAAAAMAAAIPSALATLALPSAAFFLYKVIYGLLPSWFGNHTFGNSNSGGRNRRSARSNFDTLTDKEEEQEQEQVIIQGSHNNNKSKDHKANHNRGKGSKEKI</sequence>
<feature type="region of interest" description="Disordered" evidence="1">
    <location>
        <begin position="343"/>
        <end position="402"/>
    </location>
</feature>
<dbReference type="VEuPathDB" id="PlasmoDB:PCOAH_00012990"/>
<dbReference type="InterPro" id="IPR008780">
    <property type="entry name" value="Plasmodium_Vir"/>
</dbReference>
<evidence type="ECO:0000313" key="2">
    <source>
        <dbReference type="EMBL" id="ANQ07090.1"/>
    </source>
</evidence>
<evidence type="ECO:0000256" key="1">
    <source>
        <dbReference type="SAM" id="MobiDB-lite"/>
    </source>
</evidence>